<dbReference type="PROSITE" id="PS51186">
    <property type="entry name" value="GNAT"/>
    <property type="match status" value="1"/>
</dbReference>
<evidence type="ECO:0000313" key="3">
    <source>
        <dbReference type="EMBL" id="RCW70509.1"/>
    </source>
</evidence>
<protein>
    <submittedName>
        <fullName evidence="3">Ribosomal protein S18 acetylase RimI-like enzyme</fullName>
    </submittedName>
</protein>
<dbReference type="OrthoDB" id="5638018at2"/>
<dbReference type="CDD" id="cd04301">
    <property type="entry name" value="NAT_SF"/>
    <property type="match status" value="1"/>
</dbReference>
<dbReference type="Pfam" id="PF00583">
    <property type="entry name" value="Acetyltransf_1"/>
    <property type="match status" value="1"/>
</dbReference>
<dbReference type="Gene3D" id="3.40.630.30">
    <property type="match status" value="1"/>
</dbReference>
<evidence type="ECO:0000259" key="2">
    <source>
        <dbReference type="PROSITE" id="PS51186"/>
    </source>
</evidence>
<evidence type="ECO:0000256" key="1">
    <source>
        <dbReference type="SAM" id="MobiDB-lite"/>
    </source>
</evidence>
<dbReference type="AlphaFoldDB" id="A0A368XSP7"/>
<proteinExistence type="predicted"/>
<feature type="region of interest" description="Disordered" evidence="1">
    <location>
        <begin position="148"/>
        <end position="167"/>
    </location>
</feature>
<evidence type="ECO:0000313" key="4">
    <source>
        <dbReference type="Proteomes" id="UP000252884"/>
    </source>
</evidence>
<keyword evidence="3" id="KW-0687">Ribonucleoprotein</keyword>
<dbReference type="SUPFAM" id="SSF55729">
    <property type="entry name" value="Acyl-CoA N-acyltransferases (Nat)"/>
    <property type="match status" value="1"/>
</dbReference>
<reference evidence="3 4" key="1">
    <citation type="submission" date="2018-07" db="EMBL/GenBank/DDBJ databases">
        <title>Genomic Encyclopedia of Type Strains, Phase IV (KMG-IV): sequencing the most valuable type-strain genomes for metagenomic binning, comparative biology and taxonomic classification.</title>
        <authorList>
            <person name="Goeker M."/>
        </authorList>
    </citation>
    <scope>NUCLEOTIDE SEQUENCE [LARGE SCALE GENOMIC DNA]</scope>
    <source>
        <strain evidence="3 4">DSM 21634</strain>
    </source>
</reference>
<sequence length="167" mass="18192">MSAAAEPSFRPAVQADLPQLYECDPYSRNHESRRVELRRVVQQGSCLLALVNGQPLGFATLEYNFFGHAFIPLICVATAHQFKGLGLALLVELERLCLTSKLFTSTNASNAPAQRLFARAGFTRSGIIENLDEGDPELIYFKAVPRGAQPADPSAQETSWGKPQAAA</sequence>
<comment type="caution">
    <text evidence="3">The sequence shown here is derived from an EMBL/GenBank/DDBJ whole genome shotgun (WGS) entry which is preliminary data.</text>
</comment>
<dbReference type="InterPro" id="IPR000182">
    <property type="entry name" value="GNAT_dom"/>
</dbReference>
<keyword evidence="4" id="KW-1185">Reference proteome</keyword>
<feature type="domain" description="N-acetyltransferase" evidence="2">
    <location>
        <begin position="7"/>
        <end position="145"/>
    </location>
</feature>
<name>A0A368XSP7_9BURK</name>
<dbReference type="GO" id="GO:0016747">
    <property type="term" value="F:acyltransferase activity, transferring groups other than amino-acyl groups"/>
    <property type="evidence" value="ECO:0007669"/>
    <property type="project" value="InterPro"/>
</dbReference>
<organism evidence="3 4">
    <name type="scientific">Pseudorhodoferax soli</name>
    <dbReference type="NCBI Taxonomy" id="545864"/>
    <lineage>
        <taxon>Bacteria</taxon>
        <taxon>Pseudomonadati</taxon>
        <taxon>Pseudomonadota</taxon>
        <taxon>Betaproteobacteria</taxon>
        <taxon>Burkholderiales</taxon>
        <taxon>Comamonadaceae</taxon>
    </lineage>
</organism>
<dbReference type="GO" id="GO:0005840">
    <property type="term" value="C:ribosome"/>
    <property type="evidence" value="ECO:0007669"/>
    <property type="project" value="UniProtKB-KW"/>
</dbReference>
<dbReference type="InterPro" id="IPR016181">
    <property type="entry name" value="Acyl_CoA_acyltransferase"/>
</dbReference>
<gene>
    <name evidence="3" type="ORF">DES41_105452</name>
</gene>
<dbReference type="Proteomes" id="UP000252884">
    <property type="component" value="Unassembled WGS sequence"/>
</dbReference>
<dbReference type="EMBL" id="QPJK01000005">
    <property type="protein sequence ID" value="RCW70509.1"/>
    <property type="molecule type" value="Genomic_DNA"/>
</dbReference>
<keyword evidence="3" id="KW-0689">Ribosomal protein</keyword>
<accession>A0A368XSP7</accession>